<organism evidence="2 3">
    <name type="scientific">Geoglobus ahangari</name>
    <dbReference type="NCBI Taxonomy" id="113653"/>
    <lineage>
        <taxon>Archaea</taxon>
        <taxon>Methanobacteriati</taxon>
        <taxon>Methanobacteriota</taxon>
        <taxon>Archaeoglobi</taxon>
        <taxon>Archaeoglobales</taxon>
        <taxon>Archaeoglobaceae</taxon>
        <taxon>Geoglobus</taxon>
    </lineage>
</organism>
<keyword evidence="3" id="KW-1185">Reference proteome</keyword>
<sequence>MVDDRLLEELRRDFSGFAEKCRGIVLFGSHAKGEATKRSDVDVCLVTPEKGVFDAVLSKLGGKYDIRVFEELPYHVRADIIQNHVRIYARDDLDMYFYKQLKIWKDMEHRVKENEFESVWEKLRLRRRWMSEKEKILGEIGVDRGRS</sequence>
<accession>A0A0F7IDZ3</accession>
<dbReference type="CDD" id="cd05403">
    <property type="entry name" value="NT_KNTase_like"/>
    <property type="match status" value="1"/>
</dbReference>
<dbReference type="Pfam" id="PF01909">
    <property type="entry name" value="NTP_transf_2"/>
    <property type="match status" value="1"/>
</dbReference>
<reference evidence="2 3" key="1">
    <citation type="submission" date="2015-04" db="EMBL/GenBank/DDBJ databases">
        <title>The complete genome sequence of the hyperthermophilic, obligate iron-reducing archaeon Geoglobus ahangari strain 234T.</title>
        <authorList>
            <person name="Manzella M.P."/>
            <person name="Holmes D.E."/>
            <person name="Rocheleau J.M."/>
            <person name="Chung A."/>
            <person name="Reguera G."/>
            <person name="Kashefi K."/>
        </authorList>
    </citation>
    <scope>NUCLEOTIDE SEQUENCE [LARGE SCALE GENOMIC DNA]</scope>
    <source>
        <strain evidence="2 3">234</strain>
    </source>
</reference>
<dbReference type="PANTHER" id="PTHR33933:SF1">
    <property type="entry name" value="PROTEIN ADENYLYLTRANSFERASE MNTA-RELATED"/>
    <property type="match status" value="1"/>
</dbReference>
<dbReference type="InParanoid" id="A0A0F7IDZ3"/>
<dbReference type="SUPFAM" id="SSF81301">
    <property type="entry name" value="Nucleotidyltransferase"/>
    <property type="match status" value="1"/>
</dbReference>
<dbReference type="AlphaFoldDB" id="A0A0F7IDZ3"/>
<dbReference type="Gene3D" id="3.30.460.10">
    <property type="entry name" value="Beta Polymerase, domain 2"/>
    <property type="match status" value="1"/>
</dbReference>
<evidence type="ECO:0000259" key="1">
    <source>
        <dbReference type="Pfam" id="PF01909"/>
    </source>
</evidence>
<dbReference type="Proteomes" id="UP000034723">
    <property type="component" value="Chromosome"/>
</dbReference>
<dbReference type="KEGG" id="gah:GAH_01590"/>
<protein>
    <submittedName>
        <fullName evidence="2">Nucleotidyltransferase domain</fullName>
    </submittedName>
</protein>
<dbReference type="GO" id="GO:0016779">
    <property type="term" value="F:nucleotidyltransferase activity"/>
    <property type="evidence" value="ECO:0007669"/>
    <property type="project" value="InterPro"/>
</dbReference>
<dbReference type="InterPro" id="IPR052548">
    <property type="entry name" value="Type_VII_TA_antitoxin"/>
</dbReference>
<dbReference type="InterPro" id="IPR043519">
    <property type="entry name" value="NT_sf"/>
</dbReference>
<keyword evidence="2" id="KW-0808">Transferase</keyword>
<dbReference type="InterPro" id="IPR002934">
    <property type="entry name" value="Polymerase_NTP_transf_dom"/>
</dbReference>
<proteinExistence type="predicted"/>
<gene>
    <name evidence="2" type="ORF">GAH_01590</name>
</gene>
<dbReference type="RefSeq" id="WP_218915469.1">
    <property type="nucleotide sequence ID" value="NZ_CP011267.1"/>
</dbReference>
<dbReference type="EMBL" id="CP011267">
    <property type="protein sequence ID" value="AKG91122.1"/>
    <property type="molecule type" value="Genomic_DNA"/>
</dbReference>
<name>A0A0F7IDZ3_9EURY</name>
<dbReference type="PANTHER" id="PTHR33933">
    <property type="entry name" value="NUCLEOTIDYLTRANSFERASE"/>
    <property type="match status" value="1"/>
</dbReference>
<dbReference type="STRING" id="113653.GAH_01590"/>
<dbReference type="OrthoDB" id="51419at2157"/>
<evidence type="ECO:0000313" key="3">
    <source>
        <dbReference type="Proteomes" id="UP000034723"/>
    </source>
</evidence>
<dbReference type="GeneID" id="24804158"/>
<dbReference type="HOGENOM" id="CLU_154345_0_0_2"/>
<evidence type="ECO:0000313" key="2">
    <source>
        <dbReference type="EMBL" id="AKG91122.1"/>
    </source>
</evidence>
<feature type="domain" description="Polymerase nucleotidyl transferase" evidence="1">
    <location>
        <begin position="6"/>
        <end position="81"/>
    </location>
</feature>